<name>A0ABM0J860_ECHTE</name>
<evidence type="ECO:0000313" key="9">
    <source>
        <dbReference type="RefSeq" id="XP_004717017.1"/>
    </source>
</evidence>
<keyword evidence="8" id="KW-1185">Reference proteome</keyword>
<dbReference type="InterPro" id="IPR000010">
    <property type="entry name" value="Cystatin_dom"/>
</dbReference>
<evidence type="ECO:0000256" key="3">
    <source>
        <dbReference type="ARBA" id="ARBA00022525"/>
    </source>
</evidence>
<evidence type="ECO:0000256" key="1">
    <source>
        <dbReference type="ARBA" id="ARBA00004613"/>
    </source>
</evidence>
<dbReference type="Proteomes" id="UP000694863">
    <property type="component" value="Unplaced"/>
</dbReference>
<evidence type="ECO:0000256" key="5">
    <source>
        <dbReference type="ARBA" id="ARBA00022704"/>
    </source>
</evidence>
<dbReference type="PANTHER" id="PTHR46945:SF1">
    <property type="entry name" value="CYSTATIN-9-LIKE"/>
    <property type="match status" value="1"/>
</dbReference>
<gene>
    <name evidence="9" type="primary">LOC101638875</name>
</gene>
<organism evidence="8 9">
    <name type="scientific">Echinops telfairi</name>
    <name type="common">Lesser hedgehog tenrec</name>
    <dbReference type="NCBI Taxonomy" id="9371"/>
    <lineage>
        <taxon>Eukaryota</taxon>
        <taxon>Metazoa</taxon>
        <taxon>Chordata</taxon>
        <taxon>Craniata</taxon>
        <taxon>Vertebrata</taxon>
        <taxon>Euteleostomi</taxon>
        <taxon>Mammalia</taxon>
        <taxon>Eutheria</taxon>
        <taxon>Afrotheria</taxon>
        <taxon>Tenrecidae</taxon>
        <taxon>Tenrecinae</taxon>
        <taxon>Echinops</taxon>
    </lineage>
</organism>
<proteinExistence type="inferred from homology"/>
<dbReference type="RefSeq" id="XP_004717017.1">
    <property type="nucleotide sequence ID" value="XM_004716960.1"/>
</dbReference>
<keyword evidence="4" id="KW-0646">Protease inhibitor</keyword>
<keyword evidence="3" id="KW-0964">Secreted</keyword>
<dbReference type="CDD" id="cd00042">
    <property type="entry name" value="CY"/>
    <property type="match status" value="1"/>
</dbReference>
<feature type="domain" description="Cystatin" evidence="7">
    <location>
        <begin position="108"/>
        <end position="184"/>
    </location>
</feature>
<evidence type="ECO:0000259" key="7">
    <source>
        <dbReference type="Pfam" id="PF00031"/>
    </source>
</evidence>
<reference evidence="9" key="1">
    <citation type="submission" date="2025-08" db="UniProtKB">
        <authorList>
            <consortium name="RefSeq"/>
        </authorList>
    </citation>
    <scope>IDENTIFICATION</scope>
</reference>
<keyword evidence="5" id="KW-0789">Thiol protease inhibitor</keyword>
<evidence type="ECO:0000256" key="2">
    <source>
        <dbReference type="ARBA" id="ARBA00009403"/>
    </source>
</evidence>
<evidence type="ECO:0000256" key="6">
    <source>
        <dbReference type="ARBA" id="ARBA00022729"/>
    </source>
</evidence>
<dbReference type="Gene3D" id="3.10.450.10">
    <property type="match status" value="1"/>
</dbReference>
<comment type="similarity">
    <text evidence="2">Belongs to the cystatin family.</text>
</comment>
<dbReference type="PANTHER" id="PTHR46945">
    <property type="entry name" value="CYSTATIN-9-LIKE"/>
    <property type="match status" value="1"/>
</dbReference>
<accession>A0ABM0J860</accession>
<dbReference type="GeneID" id="101638875"/>
<keyword evidence="6" id="KW-0732">Signal</keyword>
<dbReference type="SUPFAM" id="SSF54403">
    <property type="entry name" value="Cystatin/monellin"/>
    <property type="match status" value="1"/>
</dbReference>
<evidence type="ECO:0000313" key="8">
    <source>
        <dbReference type="Proteomes" id="UP000694863"/>
    </source>
</evidence>
<dbReference type="Pfam" id="PF00031">
    <property type="entry name" value="Cystatin"/>
    <property type="match status" value="1"/>
</dbReference>
<protein>
    <submittedName>
        <fullName evidence="9">Cystatin-9-like protein CST9LP1</fullName>
    </submittedName>
</protein>
<evidence type="ECO:0000256" key="4">
    <source>
        <dbReference type="ARBA" id="ARBA00022690"/>
    </source>
</evidence>
<dbReference type="InterPro" id="IPR046350">
    <property type="entry name" value="Cystatin_sf"/>
</dbReference>
<dbReference type="InterPro" id="IPR043250">
    <property type="entry name" value="CST9-like"/>
</dbReference>
<sequence>MAVMTGSPCVQHQQSSASLAASLGISPGLTLSSLGQLHPPGFLCSENLLLNVGLQTPPQTDSHFSHGEGTMFDGVTGKDPLRVTHEWQTKEENDLADQSLMALYFPATVEFTLYTFNLRSRDTHAYKLVRILSARREQREAMLTFSMELELGRTRCGKFEDDIENCPFQESLEVSNGMLSCFFTIRTQPWRTKFHLLNSTCKDDAPNS</sequence>
<comment type="subcellular location">
    <subcellularLocation>
        <location evidence="1">Secreted</location>
    </subcellularLocation>
</comment>